<dbReference type="PANTHER" id="PTHR30146">
    <property type="entry name" value="LACI-RELATED TRANSCRIPTIONAL REPRESSOR"/>
    <property type="match status" value="1"/>
</dbReference>
<feature type="domain" description="HTH lacI-type" evidence="4">
    <location>
        <begin position="7"/>
        <end position="62"/>
    </location>
</feature>
<evidence type="ECO:0000256" key="1">
    <source>
        <dbReference type="ARBA" id="ARBA00023015"/>
    </source>
</evidence>
<dbReference type="GO" id="GO:0000976">
    <property type="term" value="F:transcription cis-regulatory region binding"/>
    <property type="evidence" value="ECO:0007669"/>
    <property type="project" value="TreeGrafter"/>
</dbReference>
<dbReference type="InterPro" id="IPR000843">
    <property type="entry name" value="HTH_LacI"/>
</dbReference>
<dbReference type="Proteomes" id="UP000547973">
    <property type="component" value="Unassembled WGS sequence"/>
</dbReference>
<reference evidence="5 6" key="1">
    <citation type="submission" date="2020-07" db="EMBL/GenBank/DDBJ databases">
        <title>Sequencing the genomes of 1000 actinobacteria strains.</title>
        <authorList>
            <person name="Klenk H.-P."/>
        </authorList>
    </citation>
    <scope>NUCLEOTIDE SEQUENCE [LARGE SCALE GENOMIC DNA]</scope>
    <source>
        <strain evidence="5 6">DSM 19970</strain>
    </source>
</reference>
<organism evidence="5 6">
    <name type="scientific">Demequina lutea</name>
    <dbReference type="NCBI Taxonomy" id="431489"/>
    <lineage>
        <taxon>Bacteria</taxon>
        <taxon>Bacillati</taxon>
        <taxon>Actinomycetota</taxon>
        <taxon>Actinomycetes</taxon>
        <taxon>Micrococcales</taxon>
        <taxon>Demequinaceae</taxon>
        <taxon>Demequina</taxon>
    </lineage>
</organism>
<evidence type="ECO:0000256" key="3">
    <source>
        <dbReference type="ARBA" id="ARBA00023163"/>
    </source>
</evidence>
<evidence type="ECO:0000256" key="2">
    <source>
        <dbReference type="ARBA" id="ARBA00023125"/>
    </source>
</evidence>
<dbReference type="InterPro" id="IPR028082">
    <property type="entry name" value="Peripla_BP_I"/>
</dbReference>
<name>A0A7Y9Z861_9MICO</name>
<accession>A0A7Y9Z861</accession>
<dbReference type="CDD" id="cd01392">
    <property type="entry name" value="HTH_LacI"/>
    <property type="match status" value="1"/>
</dbReference>
<keyword evidence="3" id="KW-0804">Transcription</keyword>
<dbReference type="InterPro" id="IPR046335">
    <property type="entry name" value="LacI/GalR-like_sensor"/>
</dbReference>
<dbReference type="InterPro" id="IPR010982">
    <property type="entry name" value="Lambda_DNA-bd_dom_sf"/>
</dbReference>
<proteinExistence type="predicted"/>
<comment type="caution">
    <text evidence="5">The sequence shown here is derived from an EMBL/GenBank/DDBJ whole genome shotgun (WGS) entry which is preliminary data.</text>
</comment>
<dbReference type="SMART" id="SM00354">
    <property type="entry name" value="HTH_LACI"/>
    <property type="match status" value="1"/>
</dbReference>
<dbReference type="AlphaFoldDB" id="A0A7Y9Z861"/>
<dbReference type="Pfam" id="PF00356">
    <property type="entry name" value="LacI"/>
    <property type="match status" value="1"/>
</dbReference>
<evidence type="ECO:0000313" key="6">
    <source>
        <dbReference type="Proteomes" id="UP000547973"/>
    </source>
</evidence>
<protein>
    <submittedName>
        <fullName evidence="5">DNA-binding LacI/PurR family transcriptional regulator</fullName>
    </submittedName>
</protein>
<dbReference type="SUPFAM" id="SSF53822">
    <property type="entry name" value="Periplasmic binding protein-like I"/>
    <property type="match status" value="1"/>
</dbReference>
<dbReference type="EMBL" id="JACBZO010000001">
    <property type="protein sequence ID" value="NYI40597.1"/>
    <property type="molecule type" value="Genomic_DNA"/>
</dbReference>
<gene>
    <name evidence="5" type="ORF">BKA03_000716</name>
</gene>
<dbReference type="PROSITE" id="PS50932">
    <property type="entry name" value="HTH_LACI_2"/>
    <property type="match status" value="1"/>
</dbReference>
<dbReference type="CDD" id="cd06279">
    <property type="entry name" value="PBP1_LacI-like"/>
    <property type="match status" value="1"/>
</dbReference>
<dbReference type="Gene3D" id="1.10.260.40">
    <property type="entry name" value="lambda repressor-like DNA-binding domains"/>
    <property type="match status" value="1"/>
</dbReference>
<dbReference type="OrthoDB" id="5171752at2"/>
<dbReference type="SUPFAM" id="SSF47413">
    <property type="entry name" value="lambda repressor-like DNA-binding domains"/>
    <property type="match status" value="1"/>
</dbReference>
<evidence type="ECO:0000313" key="5">
    <source>
        <dbReference type="EMBL" id="NYI40597.1"/>
    </source>
</evidence>
<sequence>MSGARRPTMADVAAKAGVSLSTVSLSYSGAGPISPDMKIRVEKAASDLGYAGPSPQARALRSGRTNVVGLVIHEHLQFALRDPLTLRVLDGVVGDLGDMGLGVLLIPSPTTESTEPGLLDTAPMDAAVIMRTRDHDEPALETLERRGLPVTIVEGTAPGAASVTINDTAGTAHLIRHLVELGHTRIATVTLPRNSLCETAIVEGDMLAGPLWAPTYHRLQAFSDVGIEPCVVIETRASFIEEGIAAGHMALSHPSRPTAVVCQSDLLAGGVVLAARELGLQVPRDVSITGFDGLDLAWLAPMELTTMTQDAAAKGHLIAQCVKALLAGEEPPAFELPVEFKRGNSTAVARDR</sequence>
<dbReference type="GO" id="GO:0003700">
    <property type="term" value="F:DNA-binding transcription factor activity"/>
    <property type="evidence" value="ECO:0007669"/>
    <property type="project" value="TreeGrafter"/>
</dbReference>
<dbReference type="Gene3D" id="3.40.50.2300">
    <property type="match status" value="2"/>
</dbReference>
<dbReference type="RefSeq" id="WP_062074622.1">
    <property type="nucleotide sequence ID" value="NZ_BBRC01000003.1"/>
</dbReference>
<keyword evidence="2 5" id="KW-0238">DNA-binding</keyword>
<dbReference type="PANTHER" id="PTHR30146:SF138">
    <property type="entry name" value="TRANSCRIPTIONAL REGULATORY PROTEIN"/>
    <property type="match status" value="1"/>
</dbReference>
<keyword evidence="1" id="KW-0805">Transcription regulation</keyword>
<keyword evidence="6" id="KW-1185">Reference proteome</keyword>
<dbReference type="Pfam" id="PF13377">
    <property type="entry name" value="Peripla_BP_3"/>
    <property type="match status" value="1"/>
</dbReference>
<evidence type="ECO:0000259" key="4">
    <source>
        <dbReference type="PROSITE" id="PS50932"/>
    </source>
</evidence>